<keyword evidence="5" id="KW-1185">Reference proteome</keyword>
<dbReference type="PANTHER" id="PTHR10039:SF14">
    <property type="entry name" value="NACHT DOMAIN-CONTAINING PROTEIN"/>
    <property type="match status" value="1"/>
</dbReference>
<gene>
    <name evidence="4" type="ORF">MVEN_01100200</name>
</gene>
<dbReference type="InterPro" id="IPR027417">
    <property type="entry name" value="P-loop_NTPase"/>
</dbReference>
<proteinExistence type="predicted"/>
<dbReference type="PANTHER" id="PTHR10039">
    <property type="entry name" value="AMELOGENIN"/>
    <property type="match status" value="1"/>
</dbReference>
<feature type="compositionally biased region" description="Gly residues" evidence="2">
    <location>
        <begin position="17"/>
        <end position="37"/>
    </location>
</feature>
<evidence type="ECO:0000259" key="3">
    <source>
        <dbReference type="PROSITE" id="PS50837"/>
    </source>
</evidence>
<dbReference type="Pfam" id="PF24883">
    <property type="entry name" value="NPHP3_N"/>
    <property type="match status" value="1"/>
</dbReference>
<dbReference type="PROSITE" id="PS50837">
    <property type="entry name" value="NACHT"/>
    <property type="match status" value="1"/>
</dbReference>
<dbReference type="Proteomes" id="UP000620124">
    <property type="component" value="Unassembled WGS sequence"/>
</dbReference>
<name>A0A8H6Y6F2_9AGAR</name>
<accession>A0A8H6Y6F2</accession>
<feature type="region of interest" description="Disordered" evidence="2">
    <location>
        <begin position="13"/>
        <end position="37"/>
    </location>
</feature>
<feature type="domain" description="NACHT" evidence="3">
    <location>
        <begin position="115"/>
        <end position="259"/>
    </location>
</feature>
<keyword evidence="1" id="KW-0677">Repeat</keyword>
<comment type="caution">
    <text evidence="4">The sequence shown here is derived from an EMBL/GenBank/DDBJ whole genome shotgun (WGS) entry which is preliminary data.</text>
</comment>
<organism evidence="4 5">
    <name type="scientific">Mycena venus</name>
    <dbReference type="NCBI Taxonomy" id="2733690"/>
    <lineage>
        <taxon>Eukaryota</taxon>
        <taxon>Fungi</taxon>
        <taxon>Dikarya</taxon>
        <taxon>Basidiomycota</taxon>
        <taxon>Agaricomycotina</taxon>
        <taxon>Agaricomycetes</taxon>
        <taxon>Agaricomycetidae</taxon>
        <taxon>Agaricales</taxon>
        <taxon>Marasmiineae</taxon>
        <taxon>Mycenaceae</taxon>
        <taxon>Mycena</taxon>
    </lineage>
</organism>
<dbReference type="OrthoDB" id="4760524at2759"/>
<dbReference type="AlphaFoldDB" id="A0A8H6Y6F2"/>
<dbReference type="SUPFAM" id="SSF52540">
    <property type="entry name" value="P-loop containing nucleoside triphosphate hydrolases"/>
    <property type="match status" value="1"/>
</dbReference>
<reference evidence="4" key="1">
    <citation type="submission" date="2020-05" db="EMBL/GenBank/DDBJ databases">
        <title>Mycena genomes resolve the evolution of fungal bioluminescence.</title>
        <authorList>
            <person name="Tsai I.J."/>
        </authorList>
    </citation>
    <scope>NUCLEOTIDE SEQUENCE</scope>
    <source>
        <strain evidence="4">CCC161011</strain>
    </source>
</reference>
<evidence type="ECO:0000313" key="5">
    <source>
        <dbReference type="Proteomes" id="UP000620124"/>
    </source>
</evidence>
<dbReference type="Gene3D" id="3.40.50.300">
    <property type="entry name" value="P-loop containing nucleotide triphosphate hydrolases"/>
    <property type="match status" value="1"/>
</dbReference>
<sequence length="568" mass="63913">MSRRARGSKAVNNYIYGGIGGPGGEGRNRGQGGTGGIGQGPTLNYHINSEHFAVNNHSGSSVHSSGINVLHHAVALEALHDSAESFPQPKCHPETRKELLNKLYHWATDPGSTSSINWLHGPAGAGKSAVMQSLCQQLKDAGQLSASFFFKREHLTRGNAKVLFATLAYQLALHRGKLRNLITQLMETDPSIIARGMDVQLRTLIVEPCKLLQDTTRVILLIDGLDECEGHNIQQEILHLIRSTTKDNGCLRILLASRPEPHIRDMFEDEFFQGLFESTNIQQSFIDVRTYLCAEFLRIHRKHHTMRSIAAPWPSPHILEMLVKKSSGYFIYASTVIKFVDDEYSRPSTQLNIVLNIVPHDSESPCQNLDELYIRILSGVPVRYHPRLCDILSVIIHYPPGIMVSVEEMDELLGFQSGDVSLILRPLHSVLKLGSKEDEIEVHHASFRDFLASPERSSVFYVGSTEHRAQLAHSILKALAYTHDDRQKNHGNFGLHWKGPWINYITSVPPSAEFAPLVRLVNPDFVFLDYITADTVQKLLIWLKGINPVPDDLIQHWEDYIIISRYSW</sequence>
<evidence type="ECO:0000256" key="2">
    <source>
        <dbReference type="SAM" id="MobiDB-lite"/>
    </source>
</evidence>
<dbReference type="InterPro" id="IPR056884">
    <property type="entry name" value="NPHP3-like_N"/>
</dbReference>
<protein>
    <submittedName>
        <fullName evidence="4">Putative nwd2 protein</fullName>
    </submittedName>
</protein>
<evidence type="ECO:0000256" key="1">
    <source>
        <dbReference type="ARBA" id="ARBA00022737"/>
    </source>
</evidence>
<dbReference type="InterPro" id="IPR007111">
    <property type="entry name" value="NACHT_NTPase"/>
</dbReference>
<evidence type="ECO:0000313" key="4">
    <source>
        <dbReference type="EMBL" id="KAF7354128.1"/>
    </source>
</evidence>
<dbReference type="EMBL" id="JACAZI010000008">
    <property type="protein sequence ID" value="KAF7354128.1"/>
    <property type="molecule type" value="Genomic_DNA"/>
</dbReference>